<feature type="domain" description="CBS" evidence="11">
    <location>
        <begin position="268"/>
        <end position="328"/>
    </location>
</feature>
<dbReference type="Gene3D" id="3.30.465.10">
    <property type="match status" value="1"/>
</dbReference>
<dbReference type="SMART" id="SM01091">
    <property type="entry name" value="CorC_HlyC"/>
    <property type="match status" value="1"/>
</dbReference>
<evidence type="ECO:0000256" key="8">
    <source>
        <dbReference type="PROSITE-ProRule" id="PRU00703"/>
    </source>
</evidence>
<evidence type="ECO:0000256" key="9">
    <source>
        <dbReference type="PROSITE-ProRule" id="PRU01193"/>
    </source>
</evidence>
<dbReference type="PROSITE" id="PS51846">
    <property type="entry name" value="CNNM"/>
    <property type="match status" value="1"/>
</dbReference>
<feature type="transmembrane region" description="Helical" evidence="10">
    <location>
        <begin position="91"/>
        <end position="110"/>
    </location>
</feature>
<dbReference type="CDD" id="cd04590">
    <property type="entry name" value="CBS_pair_CorC_HlyC_assoc"/>
    <property type="match status" value="1"/>
</dbReference>
<dbReference type="KEGG" id="cbar:PATL70BA_2525"/>
<evidence type="ECO:0000256" key="3">
    <source>
        <dbReference type="ARBA" id="ARBA00022692"/>
    </source>
</evidence>
<evidence type="ECO:0000256" key="5">
    <source>
        <dbReference type="ARBA" id="ARBA00022989"/>
    </source>
</evidence>
<name>A0A3P7S146_9FIRM</name>
<evidence type="ECO:0000256" key="6">
    <source>
        <dbReference type="ARBA" id="ARBA00023122"/>
    </source>
</evidence>
<dbReference type="EMBL" id="LR130778">
    <property type="protein sequence ID" value="VDN48422.1"/>
    <property type="molecule type" value="Genomic_DNA"/>
</dbReference>
<dbReference type="SUPFAM" id="SSF54631">
    <property type="entry name" value="CBS-domain pair"/>
    <property type="match status" value="1"/>
</dbReference>
<evidence type="ECO:0000259" key="12">
    <source>
        <dbReference type="PROSITE" id="PS51846"/>
    </source>
</evidence>
<comment type="subcellular location">
    <subcellularLocation>
        <location evidence="1">Membrane</location>
        <topology evidence="1">Multi-pass membrane protein</topology>
    </subcellularLocation>
</comment>
<dbReference type="Pfam" id="PF00571">
    <property type="entry name" value="CBS"/>
    <property type="match status" value="2"/>
</dbReference>
<reference evidence="13 14" key="1">
    <citation type="submission" date="2018-09" db="EMBL/GenBank/DDBJ databases">
        <authorList>
            <person name="Postec A."/>
        </authorList>
    </citation>
    <scope>NUCLEOTIDE SEQUENCE [LARGE SCALE GENOMIC DNA]</scope>
    <source>
        <strain evidence="13">70B-A</strain>
    </source>
</reference>
<dbReference type="Gene3D" id="3.10.580.10">
    <property type="entry name" value="CBS-domain"/>
    <property type="match status" value="1"/>
</dbReference>
<dbReference type="GO" id="GO:0050660">
    <property type="term" value="F:flavin adenine dinucleotide binding"/>
    <property type="evidence" value="ECO:0007669"/>
    <property type="project" value="InterPro"/>
</dbReference>
<keyword evidence="4" id="KW-0677">Repeat</keyword>
<keyword evidence="6 8" id="KW-0129">CBS domain</keyword>
<dbReference type="InterPro" id="IPR044751">
    <property type="entry name" value="Ion_transp-like_CBS"/>
</dbReference>
<dbReference type="OrthoDB" id="9798188at2"/>
<evidence type="ECO:0000256" key="2">
    <source>
        <dbReference type="ARBA" id="ARBA00006337"/>
    </source>
</evidence>
<dbReference type="PANTHER" id="PTHR22777:SF17">
    <property type="entry name" value="UPF0053 PROTEIN SLL0260"/>
    <property type="match status" value="1"/>
</dbReference>
<keyword evidence="3 9" id="KW-0812">Transmembrane</keyword>
<feature type="domain" description="CNNM transmembrane" evidence="12">
    <location>
        <begin position="1"/>
        <end position="186"/>
    </location>
</feature>
<dbReference type="SUPFAM" id="SSF56176">
    <property type="entry name" value="FAD-binding/transporter-associated domain-like"/>
    <property type="match status" value="1"/>
</dbReference>
<dbReference type="Pfam" id="PF03471">
    <property type="entry name" value="CorC_HlyC"/>
    <property type="match status" value="1"/>
</dbReference>
<feature type="transmembrane region" description="Helical" evidence="10">
    <location>
        <begin position="130"/>
        <end position="148"/>
    </location>
</feature>
<gene>
    <name evidence="13" type="ORF">PATL70BA_2525</name>
</gene>
<dbReference type="Proteomes" id="UP000279029">
    <property type="component" value="Chromosome"/>
</dbReference>
<dbReference type="PANTHER" id="PTHR22777">
    <property type="entry name" value="HEMOLYSIN-RELATED"/>
    <property type="match status" value="1"/>
</dbReference>
<comment type="similarity">
    <text evidence="2">Belongs to the UPF0053 family.</text>
</comment>
<evidence type="ECO:0000313" key="14">
    <source>
        <dbReference type="Proteomes" id="UP000279029"/>
    </source>
</evidence>
<dbReference type="RefSeq" id="WP_125137556.1">
    <property type="nucleotide sequence ID" value="NZ_LR130778.1"/>
</dbReference>
<dbReference type="Pfam" id="PF01595">
    <property type="entry name" value="CNNM"/>
    <property type="match status" value="1"/>
</dbReference>
<evidence type="ECO:0000256" key="4">
    <source>
        <dbReference type="ARBA" id="ARBA00022737"/>
    </source>
</evidence>
<sequence length="414" mass="46587">MDSQTGTQIIILGILLVMSGFFSATETAFSSINRIRMKHLANNGNKKASHTLELSEDFDKVLSTILIGNNIVNIASAAIATVLFTRHYGNAGITISTAVTTILVLIFGEITPKSLAKESPEAFAMFSTPILRILTFLLQPINYIFSLWKKLLSKVFKFKDKQTITQEELITLVEEAESEGGLDSHEGELIRSAIEFNDLDVEEILTPRVKVVAVSETASLDEIKRTFMKNGFSRLPVYNKTVDNIIGVIHEKDFYNVLYDEKSDIKSITKSIVCVAPQTKISKLLRLLQHSKSHISVVVDEYGGTMGIVTLEDILEELVGEIWDEHDEVIEFFSEIENNKYLVHCNANLEELFTRFELKSKSYDYDAVTVGGWIVHQFGRIPDVGNKFVFEHLQVTVTKTDNKRVLEITVEILE</sequence>
<evidence type="ECO:0000313" key="13">
    <source>
        <dbReference type="EMBL" id="VDN48422.1"/>
    </source>
</evidence>
<dbReference type="SMART" id="SM00116">
    <property type="entry name" value="CBS"/>
    <property type="match status" value="2"/>
</dbReference>
<dbReference type="InterPro" id="IPR000644">
    <property type="entry name" value="CBS_dom"/>
</dbReference>
<evidence type="ECO:0000256" key="7">
    <source>
        <dbReference type="ARBA" id="ARBA00023136"/>
    </source>
</evidence>
<dbReference type="PROSITE" id="PS51371">
    <property type="entry name" value="CBS"/>
    <property type="match status" value="2"/>
</dbReference>
<dbReference type="InterPro" id="IPR046342">
    <property type="entry name" value="CBS_dom_sf"/>
</dbReference>
<keyword evidence="7 9" id="KW-0472">Membrane</keyword>
<evidence type="ECO:0000256" key="10">
    <source>
        <dbReference type="SAM" id="Phobius"/>
    </source>
</evidence>
<dbReference type="InterPro" id="IPR005170">
    <property type="entry name" value="Transptr-assoc_dom"/>
</dbReference>
<evidence type="ECO:0000259" key="11">
    <source>
        <dbReference type="PROSITE" id="PS51371"/>
    </source>
</evidence>
<dbReference type="GO" id="GO:0005886">
    <property type="term" value="C:plasma membrane"/>
    <property type="evidence" value="ECO:0007669"/>
    <property type="project" value="TreeGrafter"/>
</dbReference>
<accession>A0A3P7S146</accession>
<dbReference type="InterPro" id="IPR016169">
    <property type="entry name" value="FAD-bd_PCMH_sub2"/>
</dbReference>
<dbReference type="FunFam" id="3.10.580.10:FF:000002">
    <property type="entry name" value="Magnesium/cobalt efflux protein CorC"/>
    <property type="match status" value="1"/>
</dbReference>
<evidence type="ECO:0000256" key="1">
    <source>
        <dbReference type="ARBA" id="ARBA00004141"/>
    </source>
</evidence>
<feature type="domain" description="CBS" evidence="11">
    <location>
        <begin position="205"/>
        <end position="265"/>
    </location>
</feature>
<dbReference type="InterPro" id="IPR002550">
    <property type="entry name" value="CNNM"/>
</dbReference>
<organism evidence="13 14">
    <name type="scientific">Petrocella atlantisensis</name>
    <dbReference type="NCBI Taxonomy" id="2173034"/>
    <lineage>
        <taxon>Bacteria</taxon>
        <taxon>Bacillati</taxon>
        <taxon>Bacillota</taxon>
        <taxon>Clostridia</taxon>
        <taxon>Lachnospirales</taxon>
        <taxon>Vallitaleaceae</taxon>
        <taxon>Petrocella</taxon>
    </lineage>
</organism>
<protein>
    <submittedName>
        <fullName evidence="13">HlyC/CorC family transporter</fullName>
    </submittedName>
</protein>
<dbReference type="AlphaFoldDB" id="A0A3P7S146"/>
<proteinExistence type="inferred from homology"/>
<dbReference type="InterPro" id="IPR036318">
    <property type="entry name" value="FAD-bd_PCMH-like_sf"/>
</dbReference>
<keyword evidence="5 9" id="KW-1133">Transmembrane helix</keyword>
<keyword evidence="14" id="KW-1185">Reference proteome</keyword>
<feature type="transmembrane region" description="Helical" evidence="10">
    <location>
        <begin position="9"/>
        <end position="32"/>
    </location>
</feature>